<feature type="domain" description="RecX third three-helical" evidence="8">
    <location>
        <begin position="208"/>
        <end position="254"/>
    </location>
</feature>
<name>A0A4Q8KZZ1_9STRE</name>
<dbReference type="AlphaFoldDB" id="A0A4Q8KZZ1"/>
<keyword evidence="5 6" id="KW-0963">Cytoplasm</keyword>
<dbReference type="RefSeq" id="WP_130555655.1">
    <property type="nucleotide sequence ID" value="NZ_SHGT01000091.1"/>
</dbReference>
<feature type="domain" description="RecX third three-helical" evidence="8">
    <location>
        <begin position="148"/>
        <end position="194"/>
    </location>
</feature>
<dbReference type="Proteomes" id="UP000291525">
    <property type="component" value="Unassembled WGS sequence"/>
</dbReference>
<feature type="domain" description="RecX first three-helical" evidence="9">
    <location>
        <begin position="59"/>
        <end position="90"/>
    </location>
</feature>
<evidence type="ECO:0000256" key="6">
    <source>
        <dbReference type="HAMAP-Rule" id="MF_01114"/>
    </source>
</evidence>
<dbReference type="Pfam" id="PF21982">
    <property type="entry name" value="RecX_HTH1"/>
    <property type="match status" value="1"/>
</dbReference>
<evidence type="ECO:0000259" key="7">
    <source>
        <dbReference type="Pfam" id="PF02631"/>
    </source>
</evidence>
<dbReference type="EMBL" id="SHGT01000091">
    <property type="protein sequence ID" value="TAA07358.1"/>
    <property type="molecule type" value="Genomic_DNA"/>
</dbReference>
<dbReference type="Pfam" id="PF02631">
    <property type="entry name" value="RecX_HTH2"/>
    <property type="match status" value="1"/>
</dbReference>
<comment type="caution">
    <text evidence="10">The sequence shown here is derived from an EMBL/GenBank/DDBJ whole genome shotgun (WGS) entry which is preliminary data.</text>
</comment>
<dbReference type="GO" id="GO:0005737">
    <property type="term" value="C:cytoplasm"/>
    <property type="evidence" value="ECO:0007669"/>
    <property type="project" value="UniProtKB-SubCell"/>
</dbReference>
<evidence type="ECO:0000313" key="10">
    <source>
        <dbReference type="EMBL" id="TAA07358.1"/>
    </source>
</evidence>
<dbReference type="PANTHER" id="PTHR33602:SF1">
    <property type="entry name" value="REGULATORY PROTEIN RECX FAMILY PROTEIN"/>
    <property type="match status" value="1"/>
</dbReference>
<evidence type="ECO:0000256" key="4">
    <source>
        <dbReference type="ARBA" id="ARBA00018111"/>
    </source>
</evidence>
<dbReference type="PANTHER" id="PTHR33602">
    <property type="entry name" value="REGULATORY PROTEIN RECX FAMILY PROTEIN"/>
    <property type="match status" value="1"/>
</dbReference>
<comment type="subcellular location">
    <subcellularLocation>
        <location evidence="2 6">Cytoplasm</location>
    </subcellularLocation>
</comment>
<dbReference type="InterPro" id="IPR003783">
    <property type="entry name" value="Regulatory_RecX"/>
</dbReference>
<evidence type="ECO:0000256" key="5">
    <source>
        <dbReference type="ARBA" id="ARBA00022490"/>
    </source>
</evidence>
<dbReference type="NCBIfam" id="NF010733">
    <property type="entry name" value="PRK14135.1"/>
    <property type="match status" value="1"/>
</dbReference>
<dbReference type="GO" id="GO:0006282">
    <property type="term" value="P:regulation of DNA repair"/>
    <property type="evidence" value="ECO:0007669"/>
    <property type="project" value="UniProtKB-UniRule"/>
</dbReference>
<reference evidence="10 11" key="1">
    <citation type="submission" date="2019-02" db="EMBL/GenBank/DDBJ databases">
        <title>First genome of the species Streptococcus parasuis.</title>
        <authorList>
            <person name="Stevens M.J.A."/>
            <person name="Stephan R."/>
        </authorList>
    </citation>
    <scope>NUCLEOTIDE SEQUENCE [LARGE SCALE GENOMIC DNA]</scope>
    <source>
        <strain evidence="10 11">4253</strain>
    </source>
</reference>
<evidence type="ECO:0000259" key="8">
    <source>
        <dbReference type="Pfam" id="PF21981"/>
    </source>
</evidence>
<dbReference type="InterPro" id="IPR053925">
    <property type="entry name" value="RecX_HTH_3rd"/>
</dbReference>
<evidence type="ECO:0000259" key="9">
    <source>
        <dbReference type="Pfam" id="PF21982"/>
    </source>
</evidence>
<dbReference type="InterPro" id="IPR053926">
    <property type="entry name" value="RecX_HTH_1st"/>
</dbReference>
<dbReference type="OrthoDB" id="5421057at2"/>
<protein>
    <recommendedName>
        <fullName evidence="4 6">Regulatory protein RecX</fullName>
    </recommendedName>
</protein>
<comment type="function">
    <text evidence="1 6">Modulates RecA activity.</text>
</comment>
<dbReference type="InterPro" id="IPR053924">
    <property type="entry name" value="RecX_HTH_2nd"/>
</dbReference>
<organism evidence="10 11">
    <name type="scientific">Streptococcus parasuis</name>
    <dbReference type="NCBI Taxonomy" id="1501662"/>
    <lineage>
        <taxon>Bacteria</taxon>
        <taxon>Bacillati</taxon>
        <taxon>Bacillota</taxon>
        <taxon>Bacilli</taxon>
        <taxon>Lactobacillales</taxon>
        <taxon>Streptococcaceae</taxon>
        <taxon>Streptococcus</taxon>
    </lineage>
</organism>
<dbReference type="InterPro" id="IPR036388">
    <property type="entry name" value="WH-like_DNA-bd_sf"/>
</dbReference>
<evidence type="ECO:0000256" key="2">
    <source>
        <dbReference type="ARBA" id="ARBA00004496"/>
    </source>
</evidence>
<sequence>MRITKIEKKKRLYLLVLDGQESLYITEDTIVRFMLSKDKEITENELQEIRDFAQFSYGKNIALYFLSFKQRTKKEVLDYLKKYEIKEANAVKIITALQEERWIDDKSYVETYVRQNGLNGDKGPALIRQKLITKGISKSVIDSCLVEEDFSNLIEKVAEKLLRKYQDKLPIRALQDKIVQGLINKGFTYDLARKTVGQLDISADDNMEVDLISKELEKLYRKYSRKYDGYELKQRLIQALARKGFEFDQIQAVLRNYL</sequence>
<comment type="similarity">
    <text evidence="3 6">Belongs to the RecX family.</text>
</comment>
<feature type="domain" description="RecX second three-helical" evidence="7">
    <location>
        <begin position="104"/>
        <end position="145"/>
    </location>
</feature>
<dbReference type="Gene3D" id="1.10.10.10">
    <property type="entry name" value="Winged helix-like DNA-binding domain superfamily/Winged helix DNA-binding domain"/>
    <property type="match status" value="4"/>
</dbReference>
<accession>A0A4Q8KZZ1</accession>
<dbReference type="Pfam" id="PF21981">
    <property type="entry name" value="RecX_HTH3"/>
    <property type="match status" value="2"/>
</dbReference>
<proteinExistence type="inferred from homology"/>
<gene>
    <name evidence="6 10" type="primary">recX</name>
    <name evidence="10" type="ORF">EXW74_09435</name>
</gene>
<evidence type="ECO:0000256" key="3">
    <source>
        <dbReference type="ARBA" id="ARBA00009695"/>
    </source>
</evidence>
<evidence type="ECO:0000313" key="11">
    <source>
        <dbReference type="Proteomes" id="UP000291525"/>
    </source>
</evidence>
<dbReference type="HAMAP" id="MF_01114">
    <property type="entry name" value="RecX"/>
    <property type="match status" value="1"/>
</dbReference>
<evidence type="ECO:0000256" key="1">
    <source>
        <dbReference type="ARBA" id="ARBA00003529"/>
    </source>
</evidence>